<feature type="domain" description="Cyclic nucleotide-binding" evidence="2">
    <location>
        <begin position="507"/>
        <end position="529"/>
    </location>
</feature>
<dbReference type="PROSITE" id="PS50042">
    <property type="entry name" value="CNMP_BINDING_3"/>
    <property type="match status" value="1"/>
</dbReference>
<dbReference type="EMBL" id="CP009122">
    <property type="protein sequence ID" value="AJA09735.1"/>
    <property type="molecule type" value="Genomic_DNA"/>
</dbReference>
<dbReference type="KEGG" id="sphk:SKP52_14250"/>
<evidence type="ECO:0000313" key="3">
    <source>
        <dbReference type="EMBL" id="AJA09735.1"/>
    </source>
</evidence>
<name>A0A0A7PIC2_9SPHN</name>
<reference evidence="3 4" key="1">
    <citation type="journal article" date="2015" name="Int. J. Syst. Evol. Microbiol.">
        <title>Description of Sphingopyxis fribergensis sp. nov. - a soil bacterium with the ability to degrade styrene and phenylacetic acid.</title>
        <authorList>
            <person name="Oelschlagel M."/>
            <person name="Ruckert C."/>
            <person name="Kalinowski J."/>
            <person name="Schmidt G."/>
            <person name="Schlomann M."/>
            <person name="Tischler D."/>
        </authorList>
    </citation>
    <scope>NUCLEOTIDE SEQUENCE [LARGE SCALE GENOMIC DNA]</scope>
    <source>
        <strain evidence="3 4">Kp5.2</strain>
    </source>
</reference>
<dbReference type="STRING" id="1515612.SKP52_14250"/>
<dbReference type="InterPro" id="IPR041578">
    <property type="entry name" value="PIN_8"/>
</dbReference>
<accession>A0A0A7PIC2</accession>
<evidence type="ECO:0000313" key="4">
    <source>
        <dbReference type="Proteomes" id="UP000030907"/>
    </source>
</evidence>
<feature type="compositionally biased region" description="Low complexity" evidence="1">
    <location>
        <begin position="326"/>
        <end position="336"/>
    </location>
</feature>
<gene>
    <name evidence="3" type="ORF">SKP52_14250</name>
</gene>
<sequence>MLQSRSVKRAELNEQLRTALTAKDNHFFADTSFLITAASLNPVARSDLDRWIAGLGNRFHVPAWVGHEVFGKISAKPELFIPMAKAAEQAIQAVETLQVEARRYVDDGRAKATDEQSDRLSYLGNLDSLARPLLRQAGLLRQARQTVEDCSDWIVEVVNKSVLQSDIYRGIANLDAEFAARAIGGHPPGFLDKGKADKQRAADNRYGDLIIWREILDHVRTLESGSVVLLTNDNKQDWVYTPPTVIEENGRPQGNDGRNGLKVILPLPLLVHEMKQAREDAGLAILNLGMLAQTLHSFQGDAEHLFNAYQPIAFTPTEPVSPLPTTPDGAETDAPAAPEPAEPVSSIDVGQLVEALASSDPAAATEAVAGLRDALMKNAAIDDVRAFVQRLMMAAERDVEAASILLREIITESFGINREARVAILRASIEALYYDAQGKLRDRPLREPLEDVFALQTVPQMRDAVTSLAERIGPSRRFFMVTPDPAAPQLSLSPVAERDAEGVRELKGLYFGELALLEDVARDSPRSLTRIMGGVTQARVADLRHALAGYFCVPESQLDVGLSRFDSVCWDGLTGLIDWGTSTGLQLR</sequence>
<dbReference type="OrthoDB" id="9182727at2"/>
<evidence type="ECO:0000259" key="2">
    <source>
        <dbReference type="PROSITE" id="PS50042"/>
    </source>
</evidence>
<dbReference type="RefSeq" id="WP_039575678.1">
    <property type="nucleotide sequence ID" value="NZ_CP009122.1"/>
</dbReference>
<proteinExistence type="predicted"/>
<organism evidence="3 4">
    <name type="scientific">Sphingopyxis fribergensis</name>
    <dbReference type="NCBI Taxonomy" id="1515612"/>
    <lineage>
        <taxon>Bacteria</taxon>
        <taxon>Pseudomonadati</taxon>
        <taxon>Pseudomonadota</taxon>
        <taxon>Alphaproteobacteria</taxon>
        <taxon>Sphingomonadales</taxon>
        <taxon>Sphingomonadaceae</taxon>
        <taxon>Sphingopyxis</taxon>
    </lineage>
</organism>
<keyword evidence="4" id="KW-1185">Reference proteome</keyword>
<dbReference type="Pfam" id="PF18476">
    <property type="entry name" value="PIN_8"/>
    <property type="match status" value="1"/>
</dbReference>
<dbReference type="InterPro" id="IPR000595">
    <property type="entry name" value="cNMP-bd_dom"/>
</dbReference>
<feature type="region of interest" description="Disordered" evidence="1">
    <location>
        <begin position="318"/>
        <end position="343"/>
    </location>
</feature>
<dbReference type="AlphaFoldDB" id="A0A0A7PIC2"/>
<dbReference type="HOGENOM" id="CLU_463725_0_0_5"/>
<protein>
    <recommendedName>
        <fullName evidence="2">Cyclic nucleotide-binding domain-containing protein</fullName>
    </recommendedName>
</protein>
<evidence type="ECO:0000256" key="1">
    <source>
        <dbReference type="SAM" id="MobiDB-lite"/>
    </source>
</evidence>
<dbReference type="Proteomes" id="UP000030907">
    <property type="component" value="Chromosome"/>
</dbReference>